<evidence type="ECO:0000256" key="1">
    <source>
        <dbReference type="SAM" id="MobiDB-lite"/>
    </source>
</evidence>
<dbReference type="Proteomes" id="UP001144805">
    <property type="component" value="Unassembled WGS sequence"/>
</dbReference>
<reference evidence="2" key="1">
    <citation type="submission" date="2022-11" db="EMBL/GenBank/DDBJ databases">
        <title>Biodiversity and phylogenetic relationships of bacteria.</title>
        <authorList>
            <person name="Machado R.A.R."/>
            <person name="Bhat A."/>
            <person name="Loulou A."/>
            <person name="Kallel S."/>
        </authorList>
    </citation>
    <scope>NUCLEOTIDE SEQUENCE</scope>
    <source>
        <strain evidence="2">K-TC2</strain>
    </source>
</reference>
<sequence>MSQKISSVIVELNHLAEQAPDATARADLQEAARTLQRKTTASDPDHDRDDRLPDATNLSPDD</sequence>
<accession>A0A9X3E3E5</accession>
<evidence type="ECO:0000313" key="3">
    <source>
        <dbReference type="Proteomes" id="UP001144805"/>
    </source>
</evidence>
<gene>
    <name evidence="2" type="ORF">OSH07_15640</name>
</gene>
<dbReference type="EMBL" id="JAPKNK010000006">
    <property type="protein sequence ID" value="MCX5570642.1"/>
    <property type="molecule type" value="Genomic_DNA"/>
</dbReference>
<protein>
    <submittedName>
        <fullName evidence="2">Uncharacterized protein</fullName>
    </submittedName>
</protein>
<name>A0A9X3E3E5_9HYPH</name>
<keyword evidence="3" id="KW-1185">Reference proteome</keyword>
<comment type="caution">
    <text evidence="2">The sequence shown here is derived from an EMBL/GenBank/DDBJ whole genome shotgun (WGS) entry which is preliminary data.</text>
</comment>
<feature type="region of interest" description="Disordered" evidence="1">
    <location>
        <begin position="32"/>
        <end position="62"/>
    </location>
</feature>
<proteinExistence type="predicted"/>
<feature type="compositionally biased region" description="Basic and acidic residues" evidence="1">
    <location>
        <begin position="43"/>
        <end position="53"/>
    </location>
</feature>
<dbReference type="RefSeq" id="WP_266339601.1">
    <property type="nucleotide sequence ID" value="NZ_JAPKNK010000006.1"/>
</dbReference>
<organism evidence="2 3">
    <name type="scientific">Kaistia nematophila</name>
    <dbReference type="NCBI Taxonomy" id="2994654"/>
    <lineage>
        <taxon>Bacteria</taxon>
        <taxon>Pseudomonadati</taxon>
        <taxon>Pseudomonadota</taxon>
        <taxon>Alphaproteobacteria</taxon>
        <taxon>Hyphomicrobiales</taxon>
        <taxon>Kaistiaceae</taxon>
        <taxon>Kaistia</taxon>
    </lineage>
</organism>
<evidence type="ECO:0000313" key="2">
    <source>
        <dbReference type="EMBL" id="MCX5570642.1"/>
    </source>
</evidence>
<dbReference type="AlphaFoldDB" id="A0A9X3E3E5"/>